<dbReference type="GO" id="GO:0003848">
    <property type="term" value="F:2-amino-4-hydroxy-6-hydroxymethyldihydropteridine diphosphokinase activity"/>
    <property type="evidence" value="ECO:0007669"/>
    <property type="project" value="UniProtKB-EC"/>
</dbReference>
<dbReference type="SUPFAM" id="SSF55083">
    <property type="entry name" value="6-hydroxymethyl-7,8-dihydropterin pyrophosphokinase, HPPK"/>
    <property type="match status" value="1"/>
</dbReference>
<evidence type="ECO:0000256" key="9">
    <source>
        <dbReference type="ARBA" id="ARBA00022909"/>
    </source>
</evidence>
<proteinExistence type="inferred from homology"/>
<evidence type="ECO:0000256" key="1">
    <source>
        <dbReference type="ARBA" id="ARBA00005051"/>
    </source>
</evidence>
<keyword evidence="6" id="KW-0547">Nucleotide-binding</keyword>
<comment type="caution">
    <text evidence="14">The sequence shown here is derived from an EMBL/GenBank/DDBJ whole genome shotgun (WGS) entry which is preliminary data.</text>
</comment>
<dbReference type="NCBIfam" id="TIGR01498">
    <property type="entry name" value="folK"/>
    <property type="match status" value="1"/>
</dbReference>
<accession>A0ABT6MVC8</accession>
<keyword evidence="9" id="KW-0289">Folate biosynthesis</keyword>
<keyword evidence="15" id="KW-1185">Reference proteome</keyword>
<gene>
    <name evidence="14" type="primary">folK</name>
    <name evidence="14" type="ORF">QF205_16155</name>
</gene>
<dbReference type="PANTHER" id="PTHR43071:SF1">
    <property type="entry name" value="2-AMINO-4-HYDROXY-6-HYDROXYMETHYLDIHYDROPTERIDINE PYROPHOSPHOKINASE"/>
    <property type="match status" value="1"/>
</dbReference>
<evidence type="ECO:0000256" key="5">
    <source>
        <dbReference type="ARBA" id="ARBA00022679"/>
    </source>
</evidence>
<evidence type="ECO:0000256" key="12">
    <source>
        <dbReference type="ARBA" id="ARBA00033413"/>
    </source>
</evidence>
<evidence type="ECO:0000313" key="14">
    <source>
        <dbReference type="EMBL" id="MDH7454591.1"/>
    </source>
</evidence>
<evidence type="ECO:0000259" key="13">
    <source>
        <dbReference type="Pfam" id="PF01288"/>
    </source>
</evidence>
<organism evidence="14 15">
    <name type="scientific">Luteimonas composti</name>
    <dbReference type="NCBI Taxonomy" id="398257"/>
    <lineage>
        <taxon>Bacteria</taxon>
        <taxon>Pseudomonadati</taxon>
        <taxon>Pseudomonadota</taxon>
        <taxon>Gammaproteobacteria</taxon>
        <taxon>Lysobacterales</taxon>
        <taxon>Lysobacteraceae</taxon>
        <taxon>Luteimonas</taxon>
    </lineage>
</organism>
<evidence type="ECO:0000256" key="7">
    <source>
        <dbReference type="ARBA" id="ARBA00022777"/>
    </source>
</evidence>
<evidence type="ECO:0000256" key="11">
    <source>
        <dbReference type="ARBA" id="ARBA00029766"/>
    </source>
</evidence>
<evidence type="ECO:0000256" key="8">
    <source>
        <dbReference type="ARBA" id="ARBA00022840"/>
    </source>
</evidence>
<dbReference type="Proteomes" id="UP001160550">
    <property type="component" value="Unassembled WGS sequence"/>
</dbReference>
<comment type="similarity">
    <text evidence="2">Belongs to the HPPK family.</text>
</comment>
<evidence type="ECO:0000313" key="15">
    <source>
        <dbReference type="Proteomes" id="UP001160550"/>
    </source>
</evidence>
<protein>
    <recommendedName>
        <fullName evidence="4">2-amino-4-hydroxy-6-hydroxymethyldihydropteridine pyrophosphokinase</fullName>
        <ecNumber evidence="3">2.7.6.3</ecNumber>
    </recommendedName>
    <alternativeName>
        <fullName evidence="11">6-hydroxymethyl-7,8-dihydropterin pyrophosphokinase</fullName>
    </alternativeName>
    <alternativeName>
        <fullName evidence="12">7,8-dihydro-6-hydroxymethylpterin-pyrophosphokinase</fullName>
    </alternativeName>
</protein>
<name>A0ABT6MVC8_9GAMM</name>
<reference evidence="14" key="2">
    <citation type="submission" date="2023-04" db="EMBL/GenBank/DDBJ databases">
        <authorList>
            <person name="Sun J.-Q."/>
        </authorList>
    </citation>
    <scope>NUCLEOTIDE SEQUENCE</scope>
    <source>
        <strain evidence="14">CC-YY355</strain>
    </source>
</reference>
<keyword evidence="5 14" id="KW-0808">Transferase</keyword>
<sequence>MHTAYLSLGSNLEPERYLRIAVAALRARFGDVALSTAWRFPAVGFDGPAFVNAAAAVRTDLSPQALNDWLHALEDANGRDRSGPRYGDRTLDIDIVLYDDLVLEGPGHLCIPRGELRHAFVLKPLAEIAPALLHPVLGRSLAELWQAHPDRATAFDVVALD</sequence>
<keyword evidence="7" id="KW-0418">Kinase</keyword>
<dbReference type="PANTHER" id="PTHR43071">
    <property type="entry name" value="2-AMINO-4-HYDROXY-6-HYDROXYMETHYLDIHYDROPTERIDINE PYROPHOSPHOKINASE"/>
    <property type="match status" value="1"/>
</dbReference>
<evidence type="ECO:0000256" key="10">
    <source>
        <dbReference type="ARBA" id="ARBA00029409"/>
    </source>
</evidence>
<dbReference type="EMBL" id="JARYGX010000030">
    <property type="protein sequence ID" value="MDH7454591.1"/>
    <property type="molecule type" value="Genomic_DNA"/>
</dbReference>
<reference evidence="14" key="1">
    <citation type="journal article" date="2007" name="Int. J. Syst. Evol. Microbiol.">
        <title>Luteimonas composti sp. nov., a moderately thermophilic bacterium isolated from food waste.</title>
        <authorList>
            <person name="Young C.C."/>
            <person name="Kampfer P."/>
            <person name="Chen W.M."/>
            <person name="Yen W.S."/>
            <person name="Arun A.B."/>
            <person name="Lai W.A."/>
            <person name="Shen F.T."/>
            <person name="Rekha P.D."/>
            <person name="Lin K.Y."/>
            <person name="Chou J.H."/>
        </authorList>
    </citation>
    <scope>NUCLEOTIDE SEQUENCE</scope>
    <source>
        <strain evidence="14">CC-YY355</strain>
    </source>
</reference>
<dbReference type="EC" id="2.7.6.3" evidence="3"/>
<dbReference type="CDD" id="cd00483">
    <property type="entry name" value="HPPK"/>
    <property type="match status" value="1"/>
</dbReference>
<keyword evidence="8" id="KW-0067">ATP-binding</keyword>
<feature type="domain" description="7,8-dihydro-6-hydroxymethylpterin-pyrophosphokinase" evidence="13">
    <location>
        <begin position="5"/>
        <end position="130"/>
    </location>
</feature>
<evidence type="ECO:0000256" key="4">
    <source>
        <dbReference type="ARBA" id="ARBA00016218"/>
    </source>
</evidence>
<dbReference type="RefSeq" id="WP_280943820.1">
    <property type="nucleotide sequence ID" value="NZ_JARYGX010000030.1"/>
</dbReference>
<dbReference type="Gene3D" id="3.30.70.560">
    <property type="entry name" value="7,8-Dihydro-6-hydroxymethylpterin-pyrophosphokinase HPPK"/>
    <property type="match status" value="1"/>
</dbReference>
<evidence type="ECO:0000256" key="6">
    <source>
        <dbReference type="ARBA" id="ARBA00022741"/>
    </source>
</evidence>
<dbReference type="Pfam" id="PF01288">
    <property type="entry name" value="HPPK"/>
    <property type="match status" value="1"/>
</dbReference>
<dbReference type="InterPro" id="IPR035907">
    <property type="entry name" value="Hppk_sf"/>
</dbReference>
<comment type="function">
    <text evidence="10">Catalyzes the transfer of pyrophosphate from adenosine triphosphate (ATP) to 6-hydroxymethyl-7,8-dihydropterin, an enzymatic step in folate biosynthesis pathway.</text>
</comment>
<evidence type="ECO:0000256" key="2">
    <source>
        <dbReference type="ARBA" id="ARBA00005810"/>
    </source>
</evidence>
<comment type="pathway">
    <text evidence="1">Cofactor biosynthesis; tetrahydrofolate biosynthesis; 2-amino-4-hydroxy-6-hydroxymethyl-7,8-dihydropteridine diphosphate from 7,8-dihydroneopterin triphosphate: step 4/4.</text>
</comment>
<dbReference type="InterPro" id="IPR000550">
    <property type="entry name" value="Hppk"/>
</dbReference>
<evidence type="ECO:0000256" key="3">
    <source>
        <dbReference type="ARBA" id="ARBA00013253"/>
    </source>
</evidence>